<keyword evidence="5" id="KW-1185">Reference proteome</keyword>
<proteinExistence type="predicted"/>
<organism evidence="4 5">
    <name type="scientific">Brevibacterium permense</name>
    <dbReference type="NCBI Taxonomy" id="234834"/>
    <lineage>
        <taxon>Bacteria</taxon>
        <taxon>Bacillati</taxon>
        <taxon>Actinomycetota</taxon>
        <taxon>Actinomycetes</taxon>
        <taxon>Micrococcales</taxon>
        <taxon>Brevibacteriaceae</taxon>
        <taxon>Brevibacterium</taxon>
    </lineage>
</organism>
<gene>
    <name evidence="4" type="ORF">GCM10009690_12830</name>
</gene>
<feature type="region of interest" description="Disordered" evidence="1">
    <location>
        <begin position="659"/>
        <end position="690"/>
    </location>
</feature>
<dbReference type="EMBL" id="BAAALX010000004">
    <property type="protein sequence ID" value="GAA1511128.1"/>
    <property type="molecule type" value="Genomic_DNA"/>
</dbReference>
<reference evidence="4 5" key="1">
    <citation type="journal article" date="2019" name="Int. J. Syst. Evol. Microbiol.">
        <title>The Global Catalogue of Microorganisms (GCM) 10K type strain sequencing project: providing services to taxonomists for standard genome sequencing and annotation.</title>
        <authorList>
            <consortium name="The Broad Institute Genomics Platform"/>
            <consortium name="The Broad Institute Genome Sequencing Center for Infectious Disease"/>
            <person name="Wu L."/>
            <person name="Ma J."/>
        </authorList>
    </citation>
    <scope>NUCLEOTIDE SEQUENCE [LARGE SCALE GENOMIC DNA]</scope>
    <source>
        <strain evidence="4 5">JCM 13318</strain>
    </source>
</reference>
<protein>
    <recommendedName>
        <fullName evidence="6">LPXTG cell wall anchor domain-containing protein</fullName>
    </recommendedName>
</protein>
<keyword evidence="3" id="KW-0732">Signal</keyword>
<evidence type="ECO:0008006" key="6">
    <source>
        <dbReference type="Google" id="ProtNLM"/>
    </source>
</evidence>
<evidence type="ECO:0000256" key="2">
    <source>
        <dbReference type="SAM" id="Phobius"/>
    </source>
</evidence>
<accession>A0ABN2A511</accession>
<feature type="signal peptide" evidence="3">
    <location>
        <begin position="1"/>
        <end position="24"/>
    </location>
</feature>
<name>A0ABN2A511_9MICO</name>
<evidence type="ECO:0000256" key="1">
    <source>
        <dbReference type="SAM" id="MobiDB-lite"/>
    </source>
</evidence>
<keyword evidence="2" id="KW-0812">Transmembrane</keyword>
<dbReference type="Proteomes" id="UP001500177">
    <property type="component" value="Unassembled WGS sequence"/>
</dbReference>
<evidence type="ECO:0000256" key="3">
    <source>
        <dbReference type="SAM" id="SignalP"/>
    </source>
</evidence>
<feature type="compositionally biased region" description="Basic and acidic residues" evidence="1">
    <location>
        <begin position="130"/>
        <end position="147"/>
    </location>
</feature>
<comment type="caution">
    <text evidence="4">The sequence shown here is derived from an EMBL/GenBank/DDBJ whole genome shotgun (WGS) entry which is preliminary data.</text>
</comment>
<feature type="compositionally biased region" description="Basic and acidic residues" evidence="1">
    <location>
        <begin position="39"/>
        <end position="117"/>
    </location>
</feature>
<evidence type="ECO:0000313" key="4">
    <source>
        <dbReference type="EMBL" id="GAA1511128.1"/>
    </source>
</evidence>
<evidence type="ECO:0000313" key="5">
    <source>
        <dbReference type="Proteomes" id="UP001500177"/>
    </source>
</evidence>
<dbReference type="RefSeq" id="WP_173155311.1">
    <property type="nucleotide sequence ID" value="NZ_BAAALX010000004.1"/>
</dbReference>
<keyword evidence="2" id="KW-0472">Membrane</keyword>
<feature type="transmembrane region" description="Helical" evidence="2">
    <location>
        <begin position="692"/>
        <end position="711"/>
    </location>
</feature>
<feature type="chain" id="PRO_5046254398" description="LPXTG cell wall anchor domain-containing protein" evidence="3">
    <location>
        <begin position="25"/>
        <end position="725"/>
    </location>
</feature>
<keyword evidence="2" id="KW-1133">Transmembrane helix</keyword>
<feature type="compositionally biased region" description="Gly residues" evidence="1">
    <location>
        <begin position="662"/>
        <end position="681"/>
    </location>
</feature>
<feature type="compositionally biased region" description="Low complexity" evidence="1">
    <location>
        <begin position="23"/>
        <end position="38"/>
    </location>
</feature>
<feature type="region of interest" description="Disordered" evidence="1">
    <location>
        <begin position="23"/>
        <end position="154"/>
    </location>
</feature>
<sequence length="725" mass="75047">MKKIILAPAVALAFTGLVASPVAAAESTSAQSTSSQTAEQKKVEAHKAKKAEAKKKADAEAAAKKAEADKKAKEKAAAEKKAAADKKAKDAKAAAKKKADEKKAAEDKADKKDDAKKPPKKVAPKPAPAPKDEDKDAKDDDNSEDKVNPINASVQVVSGDVTAEELHEDGVTVKVTGLEKGDKVSAKSGLTGPAVTAQGSTATMKLRSAKELSQESVAYAVQVQRAGTSPDTVADTLNLKRQGPAPGNISLPTNEISIEDFEKNGIDYSGAGFTPEAQIKVYGGHGKGVWHGGEDTATADAEGNISGHLNAPAAEYLEAGTYLVYAVDPKTGSTKSVEFTVTDDSVTPIDASIKVDPKEIAAEDLANKDKGVTVTVTGVKKGDKITDSLTGKTETADADGDYKLHLWYEGKASDLEVGKLPFTVNVEREGTESETLNGEINVVDEDEAVDAIDASLKVDPKEITAEDLANKDKGVTVTVTGVKKGDKIKDSLTGKTEIADADGDYKLHLWYEGNPDSLEAGKVPFTVTIDREGTESETLNGNINIVAEDSDDDGDNPEAPAEATFKVSPKTIEAADFANEKKGVTLAVENCEPGADVHFEVNPKGINVTAYENSVKADDEGNASVNVFGTSSDVSAYVGAYTATATCGDDTMKDSFMVTEGANGGGSGGGDNGNAGNGGDDGSQLPRTGADLGGLTTGALLLLVGGAAIALTGRKNKIGQTPTSF</sequence>